<dbReference type="VEuPathDB" id="FungiDB:RhiirA1_489472"/>
<protein>
    <submittedName>
        <fullName evidence="2">Uncharacterized protein</fullName>
    </submittedName>
</protein>
<gene>
    <name evidence="2" type="ORF">RhiirA5_446525</name>
</gene>
<feature type="region of interest" description="Disordered" evidence="1">
    <location>
        <begin position="35"/>
        <end position="64"/>
    </location>
</feature>
<reference evidence="2 3" key="1">
    <citation type="submission" date="2016-04" db="EMBL/GenBank/DDBJ databases">
        <title>Genome analyses suggest a sexual origin of heterokaryosis in a supposedly ancient asexual fungus.</title>
        <authorList>
            <person name="Ropars J."/>
            <person name="Sedzielewska K."/>
            <person name="Noel J."/>
            <person name="Charron P."/>
            <person name="Farinelli L."/>
            <person name="Marton T."/>
            <person name="Kruger M."/>
            <person name="Pelin A."/>
            <person name="Brachmann A."/>
            <person name="Corradi N."/>
        </authorList>
    </citation>
    <scope>NUCLEOTIDE SEQUENCE [LARGE SCALE GENOMIC DNA]</scope>
    <source>
        <strain evidence="2 3">A5</strain>
    </source>
</reference>
<evidence type="ECO:0000313" key="2">
    <source>
        <dbReference type="EMBL" id="PKB92007.1"/>
    </source>
</evidence>
<comment type="caution">
    <text evidence="2">The sequence shown here is derived from an EMBL/GenBank/DDBJ whole genome shotgun (WGS) entry which is preliminary data.</text>
</comment>
<reference evidence="2 3" key="2">
    <citation type="submission" date="2017-09" db="EMBL/GenBank/DDBJ databases">
        <title>Extensive intraspecific genome diversity in a model arbuscular mycorrhizal fungus.</title>
        <authorList>
            <person name="Chen E.C."/>
            <person name="Morin E."/>
            <person name="Beaudet D."/>
            <person name="Noel J."/>
            <person name="Ndikumana S."/>
            <person name="Charron P."/>
            <person name="St-Onge C."/>
            <person name="Giorgi J."/>
            <person name="Grigoriev I.V."/>
            <person name="Roux C."/>
            <person name="Martin F.M."/>
            <person name="Corradi N."/>
        </authorList>
    </citation>
    <scope>NUCLEOTIDE SEQUENCE [LARGE SCALE GENOMIC DNA]</scope>
    <source>
        <strain evidence="2 3">A5</strain>
    </source>
</reference>
<dbReference type="EMBL" id="LLXJ01012797">
    <property type="protein sequence ID" value="PKB92007.1"/>
    <property type="molecule type" value="Genomic_DNA"/>
</dbReference>
<accession>A0A2N0NBQ3</accession>
<feature type="compositionally biased region" description="Acidic residues" evidence="1">
    <location>
        <begin position="52"/>
        <end position="64"/>
    </location>
</feature>
<proteinExistence type="predicted"/>
<evidence type="ECO:0000313" key="3">
    <source>
        <dbReference type="Proteomes" id="UP000232722"/>
    </source>
</evidence>
<evidence type="ECO:0000256" key="1">
    <source>
        <dbReference type="SAM" id="MobiDB-lite"/>
    </source>
</evidence>
<name>A0A2N0NBQ3_9GLOM</name>
<organism evidence="2 3">
    <name type="scientific">Rhizophagus irregularis</name>
    <dbReference type="NCBI Taxonomy" id="588596"/>
    <lineage>
        <taxon>Eukaryota</taxon>
        <taxon>Fungi</taxon>
        <taxon>Fungi incertae sedis</taxon>
        <taxon>Mucoromycota</taxon>
        <taxon>Glomeromycotina</taxon>
        <taxon>Glomeromycetes</taxon>
        <taxon>Glomerales</taxon>
        <taxon>Glomeraceae</taxon>
        <taxon>Rhizophagus</taxon>
    </lineage>
</organism>
<feature type="non-terminal residue" evidence="2">
    <location>
        <position position="1"/>
    </location>
</feature>
<sequence length="64" mass="7542">DEKEDLTDDNKSKKIKLNTTSNKAEFQYMQRNYIADDDENDISNNPNLHSEDQDEFEIPEDGFE</sequence>
<dbReference type="Proteomes" id="UP000232722">
    <property type="component" value="Unassembled WGS sequence"/>
</dbReference>
<dbReference type="AlphaFoldDB" id="A0A2N0NBQ3"/>